<keyword evidence="2" id="KW-1185">Reference proteome</keyword>
<name>A0ABQ9IGX1_9NEOP</name>
<accession>A0ABQ9IGX1</accession>
<evidence type="ECO:0000313" key="1">
    <source>
        <dbReference type="EMBL" id="KAJ8895933.1"/>
    </source>
</evidence>
<proteinExistence type="predicted"/>
<dbReference type="EMBL" id="JARBHB010000001">
    <property type="protein sequence ID" value="KAJ8895933.1"/>
    <property type="molecule type" value="Genomic_DNA"/>
</dbReference>
<dbReference type="Proteomes" id="UP001159363">
    <property type="component" value="Chromosome 1"/>
</dbReference>
<comment type="caution">
    <text evidence="1">The sequence shown here is derived from an EMBL/GenBank/DDBJ whole genome shotgun (WGS) entry which is preliminary data.</text>
</comment>
<protein>
    <submittedName>
        <fullName evidence="1">Uncharacterized protein</fullName>
    </submittedName>
</protein>
<organism evidence="1 2">
    <name type="scientific">Dryococelus australis</name>
    <dbReference type="NCBI Taxonomy" id="614101"/>
    <lineage>
        <taxon>Eukaryota</taxon>
        <taxon>Metazoa</taxon>
        <taxon>Ecdysozoa</taxon>
        <taxon>Arthropoda</taxon>
        <taxon>Hexapoda</taxon>
        <taxon>Insecta</taxon>
        <taxon>Pterygota</taxon>
        <taxon>Neoptera</taxon>
        <taxon>Polyneoptera</taxon>
        <taxon>Phasmatodea</taxon>
        <taxon>Verophasmatodea</taxon>
        <taxon>Anareolatae</taxon>
        <taxon>Phasmatidae</taxon>
        <taxon>Eurycanthinae</taxon>
        <taxon>Dryococelus</taxon>
    </lineage>
</organism>
<evidence type="ECO:0000313" key="2">
    <source>
        <dbReference type="Proteomes" id="UP001159363"/>
    </source>
</evidence>
<sequence>MGSDGPTKGNDAAIPKWQRMNSCLRDKLVWITLRYLLTGDSFGSLEGACRVPRATISKFLPEEHRPNESASNLYYYKCDYYSVIILAIVEDNCSFICTDVGTSDRVNDALSTLHAALENNTLNLLIEGIFMGVGGFPLTQHYDAVHREEAAYGK</sequence>
<gene>
    <name evidence="1" type="ORF">PR048_001274</name>
</gene>
<reference evidence="1 2" key="1">
    <citation type="submission" date="2023-02" db="EMBL/GenBank/DDBJ databases">
        <title>LHISI_Scaffold_Assembly.</title>
        <authorList>
            <person name="Stuart O.P."/>
            <person name="Cleave R."/>
            <person name="Magrath M.J.L."/>
            <person name="Mikheyev A.S."/>
        </authorList>
    </citation>
    <scope>NUCLEOTIDE SEQUENCE [LARGE SCALE GENOMIC DNA]</scope>
    <source>
        <strain evidence="1">Daus_M_001</strain>
        <tissue evidence="1">Leg muscle</tissue>
    </source>
</reference>